<protein>
    <submittedName>
        <fullName evidence="1">Uncharacterized protein</fullName>
    </submittedName>
</protein>
<accession>A0ABY8Q6X7</accession>
<proteinExistence type="predicted"/>
<dbReference type="RefSeq" id="WP_281467132.1">
    <property type="nucleotide sequence ID" value="NZ_CP124535.1"/>
</dbReference>
<dbReference type="EMBL" id="CP124535">
    <property type="protein sequence ID" value="WGV16610.1"/>
    <property type="molecule type" value="Genomic_DNA"/>
</dbReference>
<dbReference type="SUPFAM" id="SSF53448">
    <property type="entry name" value="Nucleotide-diphospho-sugar transferases"/>
    <property type="match status" value="1"/>
</dbReference>
<organism evidence="1 2">
    <name type="scientific">Fuscovulum ytuae</name>
    <dbReference type="NCBI Taxonomy" id="3042299"/>
    <lineage>
        <taxon>Bacteria</taxon>
        <taxon>Pseudomonadati</taxon>
        <taxon>Pseudomonadota</taxon>
        <taxon>Alphaproteobacteria</taxon>
        <taxon>Rhodobacterales</taxon>
        <taxon>Paracoccaceae</taxon>
        <taxon>Fuscovulum</taxon>
    </lineage>
</organism>
<evidence type="ECO:0000313" key="1">
    <source>
        <dbReference type="EMBL" id="WGV16610.1"/>
    </source>
</evidence>
<sequence>MPDIAFLFVVEGPRLEAQSLLLAASIRRHHPYSMIIGYRPIGTDPAPAAVQSMFKSVGGLILPLPSSQGLWRGAYPHGNKIIALAQPRDAAISVFLDTDMVMAAPLDPTDLPAHGEVSVVPEGIQSWGKEEGRWERVYAHFGLPMPEDRIRLLRGARRRSPPYFNAGFIAQRETDRVDGKTFGQLWLDTARKIDHEVGVANKRPWLDQIALPVAMRRFGLAHKIIDEAANFSISNGRTLPDPFTPKILHYHRARFLRDWSGSAEVIAQALDRLPHTDQPEAEALLTAAGFLGDLTEEE</sequence>
<keyword evidence="2" id="KW-1185">Reference proteome</keyword>
<evidence type="ECO:0000313" key="2">
    <source>
        <dbReference type="Proteomes" id="UP001230978"/>
    </source>
</evidence>
<dbReference type="InterPro" id="IPR029044">
    <property type="entry name" value="Nucleotide-diphossugar_trans"/>
</dbReference>
<reference evidence="1 2" key="1">
    <citation type="submission" date="2023-04" db="EMBL/GenBank/DDBJ databases">
        <title>YMD61, complete Genome.</title>
        <authorList>
            <person name="Zhang J."/>
        </authorList>
    </citation>
    <scope>NUCLEOTIDE SEQUENCE [LARGE SCALE GENOMIC DNA]</scope>
    <source>
        <strain evidence="1 2">YMD61</strain>
    </source>
</reference>
<gene>
    <name evidence="1" type="ORF">QF092_01995</name>
</gene>
<dbReference type="Proteomes" id="UP001230978">
    <property type="component" value="Chromosome"/>
</dbReference>
<name>A0ABY8Q6X7_9RHOB</name>